<keyword evidence="4" id="KW-1185">Reference proteome</keyword>
<evidence type="ECO:0000313" key="3">
    <source>
        <dbReference type="EMBL" id="GLX68707.1"/>
    </source>
</evidence>
<name>A0ABQ6GI26_9BACL</name>
<dbReference type="PANTHER" id="PTHR33164:SF101">
    <property type="entry name" value="TRANSCRIPTIONAL REPRESSOR MPRA"/>
    <property type="match status" value="1"/>
</dbReference>
<keyword evidence="1" id="KW-0238">DNA-binding</keyword>
<dbReference type="SMART" id="SM00529">
    <property type="entry name" value="HTH_DTXR"/>
    <property type="match status" value="1"/>
</dbReference>
<dbReference type="RefSeq" id="WP_284239448.1">
    <property type="nucleotide sequence ID" value="NZ_BSSQ01000013.1"/>
</dbReference>
<sequence length="139" mass="15794">MQLRESFTRFAKAEWRERSVNGYNKSELRLLFCIMANTDEDNPKIKVSDIGKKLLVTTPTVTQLLKKLMADGLVERTVDPDDRRSVGIELTPDGEQIAQEAVEQLNRHLGGLVEHLGDEQSLMLADLLTKAYNYFNEKA</sequence>
<evidence type="ECO:0000313" key="4">
    <source>
        <dbReference type="Proteomes" id="UP001157114"/>
    </source>
</evidence>
<dbReference type="SMART" id="SM00347">
    <property type="entry name" value="HTH_MARR"/>
    <property type="match status" value="1"/>
</dbReference>
<dbReference type="InterPro" id="IPR000835">
    <property type="entry name" value="HTH_MarR-typ"/>
</dbReference>
<proteinExistence type="predicted"/>
<feature type="domain" description="HTH marR-type" evidence="2">
    <location>
        <begin position="1"/>
        <end position="133"/>
    </location>
</feature>
<dbReference type="EMBL" id="BSSQ01000013">
    <property type="protein sequence ID" value="GLX68707.1"/>
    <property type="molecule type" value="Genomic_DNA"/>
</dbReference>
<reference evidence="3 4" key="1">
    <citation type="submission" date="2023-03" db="EMBL/GenBank/DDBJ databases">
        <title>Draft genome sequence of the bacteria which degrade cell wall of Tricholomamatutake.</title>
        <authorList>
            <person name="Konishi Y."/>
            <person name="Fukuta Y."/>
            <person name="Shirasaka N."/>
        </authorList>
    </citation>
    <scope>NUCLEOTIDE SEQUENCE [LARGE SCALE GENOMIC DNA]</scope>
    <source>
        <strain evidence="4">mu1</strain>
    </source>
</reference>
<gene>
    <name evidence="3" type="ORF">MU1_30520</name>
</gene>
<dbReference type="Pfam" id="PF01047">
    <property type="entry name" value="MarR"/>
    <property type="match status" value="1"/>
</dbReference>
<evidence type="ECO:0000256" key="1">
    <source>
        <dbReference type="ARBA" id="ARBA00023125"/>
    </source>
</evidence>
<comment type="caution">
    <text evidence="3">The sequence shown here is derived from an EMBL/GenBank/DDBJ whole genome shotgun (WGS) entry which is preliminary data.</text>
</comment>
<dbReference type="Gene3D" id="1.10.10.10">
    <property type="entry name" value="Winged helix-like DNA-binding domain superfamily/Winged helix DNA-binding domain"/>
    <property type="match status" value="1"/>
</dbReference>
<dbReference type="Proteomes" id="UP001157114">
    <property type="component" value="Unassembled WGS sequence"/>
</dbReference>
<protein>
    <submittedName>
        <fullName evidence="3">MarR family transcriptional regulator</fullName>
    </submittedName>
</protein>
<dbReference type="InterPro" id="IPR039422">
    <property type="entry name" value="MarR/SlyA-like"/>
</dbReference>
<organism evidence="3 4">
    <name type="scientific">Paenibacillus glycanilyticus</name>
    <dbReference type="NCBI Taxonomy" id="126569"/>
    <lineage>
        <taxon>Bacteria</taxon>
        <taxon>Bacillati</taxon>
        <taxon>Bacillota</taxon>
        <taxon>Bacilli</taxon>
        <taxon>Bacillales</taxon>
        <taxon>Paenibacillaceae</taxon>
        <taxon>Paenibacillus</taxon>
    </lineage>
</organism>
<dbReference type="PRINTS" id="PR00598">
    <property type="entry name" value="HTHMARR"/>
</dbReference>
<dbReference type="InterPro" id="IPR036388">
    <property type="entry name" value="WH-like_DNA-bd_sf"/>
</dbReference>
<evidence type="ECO:0000259" key="2">
    <source>
        <dbReference type="PROSITE" id="PS50995"/>
    </source>
</evidence>
<dbReference type="InterPro" id="IPR022689">
    <property type="entry name" value="Iron_dep_repressor"/>
</dbReference>
<dbReference type="InterPro" id="IPR036390">
    <property type="entry name" value="WH_DNA-bd_sf"/>
</dbReference>
<accession>A0ABQ6GI26</accession>
<dbReference type="SUPFAM" id="SSF46785">
    <property type="entry name" value="Winged helix' DNA-binding domain"/>
    <property type="match status" value="1"/>
</dbReference>
<dbReference type="PANTHER" id="PTHR33164">
    <property type="entry name" value="TRANSCRIPTIONAL REGULATOR, MARR FAMILY"/>
    <property type="match status" value="1"/>
</dbReference>
<dbReference type="PROSITE" id="PS50995">
    <property type="entry name" value="HTH_MARR_2"/>
    <property type="match status" value="1"/>
</dbReference>